<keyword evidence="4" id="KW-1003">Cell membrane</keyword>
<dbReference type="GO" id="GO:0046872">
    <property type="term" value="F:metal ion binding"/>
    <property type="evidence" value="ECO:0007669"/>
    <property type="project" value="UniProtKB-KW"/>
</dbReference>
<evidence type="ECO:0000256" key="3">
    <source>
        <dbReference type="ARBA" id="ARBA00007931"/>
    </source>
</evidence>
<evidence type="ECO:0000256" key="9">
    <source>
        <dbReference type="ARBA" id="ARBA00022833"/>
    </source>
</evidence>
<dbReference type="GO" id="GO:0005886">
    <property type="term" value="C:plasma membrane"/>
    <property type="evidence" value="ECO:0007669"/>
    <property type="project" value="UniProtKB-SubCell"/>
</dbReference>
<evidence type="ECO:0000256" key="10">
    <source>
        <dbReference type="ARBA" id="ARBA00022989"/>
    </source>
</evidence>
<dbReference type="InterPro" id="IPR008915">
    <property type="entry name" value="Peptidase_M50"/>
</dbReference>
<feature type="transmembrane region" description="Helical" evidence="13">
    <location>
        <begin position="53"/>
        <end position="69"/>
    </location>
</feature>
<keyword evidence="9" id="KW-0862">Zinc</keyword>
<keyword evidence="7" id="KW-0479">Metal-binding</keyword>
<reference evidence="15 16" key="2">
    <citation type="journal article" date="2012" name="Stand. Genomic Sci.">
        <title>Complete genome sequence of the sulfate-reducing firmicute Desulfotomaculum ruminis type strain (DL(T)).</title>
        <authorList>
            <person name="Spring S."/>
            <person name="Visser M."/>
            <person name="Lu M."/>
            <person name="Copeland A."/>
            <person name="Lapidus A."/>
            <person name="Lucas S."/>
            <person name="Cheng J.F."/>
            <person name="Han C."/>
            <person name="Tapia R."/>
            <person name="Goodwin L.A."/>
            <person name="Pitluck S."/>
            <person name="Ivanova N."/>
            <person name="Land M."/>
            <person name="Hauser L."/>
            <person name="Larimer F."/>
            <person name="Rohde M."/>
            <person name="Goker M."/>
            <person name="Detter J.C."/>
            <person name="Kyrpides N.C."/>
            <person name="Woyke T."/>
            <person name="Schaap P.J."/>
            <person name="Plugge C.M."/>
            <person name="Muyzer G."/>
            <person name="Kuever J."/>
            <person name="Pereira I.A."/>
            <person name="Parshina S.N."/>
            <person name="Bernier-Latmani R."/>
            <person name="Stams A.J."/>
            <person name="Klenk H.P."/>
        </authorList>
    </citation>
    <scope>NUCLEOTIDE SEQUENCE [LARGE SCALE GENOMIC DNA]</scope>
    <source>
        <strain evidence="16">ATCC 23193 / DSM 2154 / NCIB 8452 / DL</strain>
    </source>
</reference>
<evidence type="ECO:0000256" key="13">
    <source>
        <dbReference type="SAM" id="Phobius"/>
    </source>
</evidence>
<comment type="cofactor">
    <cofactor evidence="1">
        <name>Zn(2+)</name>
        <dbReference type="ChEBI" id="CHEBI:29105"/>
    </cofactor>
</comment>
<dbReference type="InterPro" id="IPR052348">
    <property type="entry name" value="Metallopeptidase_M50B"/>
</dbReference>
<dbReference type="PANTHER" id="PTHR35864:SF1">
    <property type="entry name" value="ZINC METALLOPROTEASE YWHC-RELATED"/>
    <property type="match status" value="1"/>
</dbReference>
<evidence type="ECO:0000256" key="12">
    <source>
        <dbReference type="ARBA" id="ARBA00023136"/>
    </source>
</evidence>
<dbReference type="Pfam" id="PF02163">
    <property type="entry name" value="Peptidase_M50"/>
    <property type="match status" value="1"/>
</dbReference>
<dbReference type="CDD" id="cd06158">
    <property type="entry name" value="S2P-M50_like_1"/>
    <property type="match status" value="1"/>
</dbReference>
<dbReference type="KEGG" id="dru:Desru_2974"/>
<dbReference type="AlphaFoldDB" id="F6DT82"/>
<evidence type="ECO:0000256" key="2">
    <source>
        <dbReference type="ARBA" id="ARBA00004651"/>
    </source>
</evidence>
<feature type="transmembrane region" description="Helical" evidence="13">
    <location>
        <begin position="89"/>
        <end position="111"/>
    </location>
</feature>
<dbReference type="eggNOG" id="COG1994">
    <property type="taxonomic scope" value="Bacteria"/>
</dbReference>
<dbReference type="STRING" id="696281.Desru_2974"/>
<name>F6DT82_DESRL</name>
<dbReference type="PANTHER" id="PTHR35864">
    <property type="entry name" value="ZINC METALLOPROTEASE MJ0611-RELATED"/>
    <property type="match status" value="1"/>
</dbReference>
<dbReference type="GO" id="GO:0006508">
    <property type="term" value="P:proteolysis"/>
    <property type="evidence" value="ECO:0007669"/>
    <property type="project" value="UniProtKB-KW"/>
</dbReference>
<dbReference type="EMBL" id="CP002780">
    <property type="protein sequence ID" value="AEG61187.1"/>
    <property type="molecule type" value="Genomic_DNA"/>
</dbReference>
<evidence type="ECO:0000256" key="5">
    <source>
        <dbReference type="ARBA" id="ARBA00022670"/>
    </source>
</evidence>
<dbReference type="RefSeq" id="WP_013842939.1">
    <property type="nucleotide sequence ID" value="NC_015589.1"/>
</dbReference>
<evidence type="ECO:0000256" key="4">
    <source>
        <dbReference type="ARBA" id="ARBA00022475"/>
    </source>
</evidence>
<evidence type="ECO:0000259" key="14">
    <source>
        <dbReference type="Pfam" id="PF02163"/>
    </source>
</evidence>
<dbReference type="Proteomes" id="UP000009234">
    <property type="component" value="Chromosome"/>
</dbReference>
<keyword evidence="11" id="KW-0482">Metalloprotease</keyword>
<keyword evidence="12 13" id="KW-0472">Membrane</keyword>
<accession>F6DT82</accession>
<evidence type="ECO:0000256" key="1">
    <source>
        <dbReference type="ARBA" id="ARBA00001947"/>
    </source>
</evidence>
<sequence>MFDFSVGSIIAKVIIILIALPLHEFAHAAVAFKLGDNTARDEGRLSVNPIRHLDPLGTILLMVAGFGWAKPVPVNPWHFKNRKQGMMLVSLAGPLSNLSLAVLAVIVLGFLKPSGNTLFIFYNFIYINVLLAVFNFLPIPPLDGSKILAGILPGRQQWLYQLEQYGTPILFLLIFLGILSPVLRFFIDPIMNLLNLLAMLVAGFSS</sequence>
<comment type="similarity">
    <text evidence="3">Belongs to the peptidase M50B family.</text>
</comment>
<dbReference type="OrthoDB" id="9800627at2"/>
<keyword evidence="10 13" id="KW-1133">Transmembrane helix</keyword>
<feature type="transmembrane region" description="Helical" evidence="13">
    <location>
        <begin position="165"/>
        <end position="187"/>
    </location>
</feature>
<reference evidence="16" key="1">
    <citation type="submission" date="2011-05" db="EMBL/GenBank/DDBJ databases">
        <title>Complete sequence of Desulfotomaculum ruminis DSM 2154.</title>
        <authorList>
            <person name="Lucas S."/>
            <person name="Copeland A."/>
            <person name="Lapidus A."/>
            <person name="Cheng J.-F."/>
            <person name="Goodwin L."/>
            <person name="Pitluck S."/>
            <person name="Lu M."/>
            <person name="Detter J.C."/>
            <person name="Han C."/>
            <person name="Tapia R."/>
            <person name="Land M."/>
            <person name="Hauser L."/>
            <person name="Kyrpides N."/>
            <person name="Ivanova N."/>
            <person name="Mikhailova N."/>
            <person name="Pagani I."/>
            <person name="Stams A.J.M."/>
            <person name="Plugge C.M."/>
            <person name="Muyzer G."/>
            <person name="Kuever J."/>
            <person name="Parshina S.N."/>
            <person name="Ivanova A.E."/>
            <person name="Nazina T.N."/>
            <person name="Brambilla E."/>
            <person name="Spring S."/>
            <person name="Klenk H.-P."/>
            <person name="Woyke T."/>
        </authorList>
    </citation>
    <scope>NUCLEOTIDE SEQUENCE [LARGE SCALE GENOMIC DNA]</scope>
    <source>
        <strain evidence="16">ATCC 23193 / DSM 2154 / NCIB 8452 / DL</strain>
    </source>
</reference>
<gene>
    <name evidence="15" type="ordered locus">Desru_2974</name>
</gene>
<feature type="transmembrane region" description="Helical" evidence="13">
    <location>
        <begin position="6"/>
        <end position="32"/>
    </location>
</feature>
<comment type="subcellular location">
    <subcellularLocation>
        <location evidence="2">Cell membrane</location>
        <topology evidence="2">Multi-pass membrane protein</topology>
    </subcellularLocation>
</comment>
<evidence type="ECO:0000256" key="8">
    <source>
        <dbReference type="ARBA" id="ARBA00022801"/>
    </source>
</evidence>
<organism evidence="15 16">
    <name type="scientific">Desulforamulus ruminis (strain ATCC 23193 / DSM 2154 / NCIMB 8452 / DL)</name>
    <name type="common">Desulfotomaculum ruminis</name>
    <dbReference type="NCBI Taxonomy" id="696281"/>
    <lineage>
        <taxon>Bacteria</taxon>
        <taxon>Bacillati</taxon>
        <taxon>Bacillota</taxon>
        <taxon>Clostridia</taxon>
        <taxon>Eubacteriales</taxon>
        <taxon>Peptococcaceae</taxon>
        <taxon>Desulforamulus</taxon>
    </lineage>
</organism>
<dbReference type="HOGENOM" id="CLU_086979_1_1_9"/>
<dbReference type="InterPro" id="IPR044537">
    <property type="entry name" value="Rip2-like"/>
</dbReference>
<evidence type="ECO:0000256" key="11">
    <source>
        <dbReference type="ARBA" id="ARBA00023049"/>
    </source>
</evidence>
<dbReference type="GO" id="GO:0008237">
    <property type="term" value="F:metallopeptidase activity"/>
    <property type="evidence" value="ECO:0007669"/>
    <property type="project" value="UniProtKB-KW"/>
</dbReference>
<keyword evidence="8" id="KW-0378">Hydrolase</keyword>
<evidence type="ECO:0000256" key="7">
    <source>
        <dbReference type="ARBA" id="ARBA00022723"/>
    </source>
</evidence>
<proteinExistence type="inferred from homology"/>
<evidence type="ECO:0000313" key="15">
    <source>
        <dbReference type="EMBL" id="AEG61187.1"/>
    </source>
</evidence>
<evidence type="ECO:0000313" key="16">
    <source>
        <dbReference type="Proteomes" id="UP000009234"/>
    </source>
</evidence>
<evidence type="ECO:0000256" key="6">
    <source>
        <dbReference type="ARBA" id="ARBA00022692"/>
    </source>
</evidence>
<keyword evidence="16" id="KW-1185">Reference proteome</keyword>
<feature type="transmembrane region" description="Helical" evidence="13">
    <location>
        <begin position="118"/>
        <end position="137"/>
    </location>
</feature>
<keyword evidence="5" id="KW-0645">Protease</keyword>
<keyword evidence="6 13" id="KW-0812">Transmembrane</keyword>
<protein>
    <submittedName>
        <fullName evidence="15">Peptidase M50</fullName>
    </submittedName>
</protein>
<feature type="domain" description="Peptidase M50" evidence="14">
    <location>
        <begin position="118"/>
        <end position="157"/>
    </location>
</feature>